<feature type="compositionally biased region" description="Low complexity" evidence="1">
    <location>
        <begin position="201"/>
        <end position="237"/>
    </location>
</feature>
<protein>
    <recommendedName>
        <fullName evidence="5">Opaque-phase-specific protein OP4</fullName>
    </recommendedName>
</protein>
<comment type="caution">
    <text evidence="3">The sequence shown here is derived from an EMBL/GenBank/DDBJ whole genome shotgun (WGS) entry which is preliminary data.</text>
</comment>
<dbReference type="VEuPathDB" id="FungiDB:DIURU_001144"/>
<dbReference type="Proteomes" id="UP000449547">
    <property type="component" value="Unassembled WGS sequence"/>
</dbReference>
<feature type="region of interest" description="Disordered" evidence="1">
    <location>
        <begin position="200"/>
        <end position="253"/>
    </location>
</feature>
<dbReference type="RefSeq" id="XP_034014022.1">
    <property type="nucleotide sequence ID" value="XM_034153656.1"/>
</dbReference>
<name>A0A642UV00_DIURU</name>
<gene>
    <name evidence="3" type="ORF">DIURU_001144</name>
</gene>
<dbReference type="GeneID" id="54779797"/>
<evidence type="ECO:0008006" key="5">
    <source>
        <dbReference type="Google" id="ProtNLM"/>
    </source>
</evidence>
<reference evidence="3 4" key="1">
    <citation type="submission" date="2019-07" db="EMBL/GenBank/DDBJ databases">
        <title>Genome assembly of two rare yeast pathogens: Diutina rugosa and Trichomonascus ciferrii.</title>
        <authorList>
            <person name="Mixao V."/>
            <person name="Saus E."/>
            <person name="Hansen A."/>
            <person name="Lass-Flor C."/>
            <person name="Gabaldon T."/>
        </authorList>
    </citation>
    <scope>NUCLEOTIDE SEQUENCE [LARGE SCALE GENOMIC DNA]</scope>
    <source>
        <strain evidence="3 4">CBS 613</strain>
    </source>
</reference>
<feature type="chain" id="PRO_5024852440" description="Opaque-phase-specific protein OP4" evidence="2">
    <location>
        <begin position="21"/>
        <end position="535"/>
    </location>
</feature>
<evidence type="ECO:0000313" key="3">
    <source>
        <dbReference type="EMBL" id="KAA8906202.1"/>
    </source>
</evidence>
<evidence type="ECO:0000256" key="2">
    <source>
        <dbReference type="SAM" id="SignalP"/>
    </source>
</evidence>
<dbReference type="EMBL" id="SWFT01000036">
    <property type="protein sequence ID" value="KAA8906202.1"/>
    <property type="molecule type" value="Genomic_DNA"/>
</dbReference>
<sequence length="535" mass="55663">MRFGILQSVFLVVLAAFTFALPVQTVEEDTQLTFLNDLFARDIGMEIPRDVEENWALVQRGIEEGYYDVDVLAKREVKVLTDLFLSMNKTGAGVQLIKGFATNPVTQSTTIQAVVSFIKTQDLGKLLKAAADSGLATDIVLMLFTHMEAFKGLVKVGKALFTQGIIKFKRDAFMKRDGFAKRDIFGSIWNGIQNIFGWGSSGSSGSTQQQSTPTTKATATATAQQQQQQTQQTQQGATPPPTPAPPRSSQTGTVPAIVLSGSAVTNLGESKITASAVPAQGSVSSGISVAPPNSASVAQQAGELATAAGVNTNAPLPTFDANAIPTGESAAADAIKMFNQLQGNNPAPVTVSNTAGQVVTVAPAGIFGNIIGGIISGVGGVVDGVGQVVGGIVSGVGGVVSGIFDGVGQVVTGVTKTLMGILDNAQKTLFTGLLNAINLAGSFDDICVSLQKSGFGVSVAYSLFADSEMHDFDLKTVKAAIDQDALSLSRILSAASSSGIVTRVITDLFSSSKNSSITFSFFVQVLFNFKSIFFS</sequence>
<dbReference type="AlphaFoldDB" id="A0A642UV00"/>
<organism evidence="3 4">
    <name type="scientific">Diutina rugosa</name>
    <name type="common">Yeast</name>
    <name type="synonym">Candida rugosa</name>
    <dbReference type="NCBI Taxonomy" id="5481"/>
    <lineage>
        <taxon>Eukaryota</taxon>
        <taxon>Fungi</taxon>
        <taxon>Dikarya</taxon>
        <taxon>Ascomycota</taxon>
        <taxon>Saccharomycotina</taxon>
        <taxon>Pichiomycetes</taxon>
        <taxon>Debaryomycetaceae</taxon>
        <taxon>Diutina</taxon>
    </lineage>
</organism>
<accession>A0A642UV00</accession>
<proteinExistence type="predicted"/>
<keyword evidence="4" id="KW-1185">Reference proteome</keyword>
<dbReference type="OrthoDB" id="4093337at2759"/>
<feature type="signal peptide" evidence="2">
    <location>
        <begin position="1"/>
        <end position="20"/>
    </location>
</feature>
<evidence type="ECO:0000256" key="1">
    <source>
        <dbReference type="SAM" id="MobiDB-lite"/>
    </source>
</evidence>
<keyword evidence="2" id="KW-0732">Signal</keyword>
<evidence type="ECO:0000313" key="4">
    <source>
        <dbReference type="Proteomes" id="UP000449547"/>
    </source>
</evidence>